<name>A0A3B0XDT6_9ZZZZ</name>
<protein>
    <submittedName>
        <fullName evidence="1">Uncharacterized protein</fullName>
    </submittedName>
</protein>
<sequence length="151" mass="17600">MNPNYKILKNQINAALLKITASQSANIIIAEINTYSSDLTEPNVIKHIPFLDFFIIQESGNHFDQELKKAIEHDEDGYISDLYSYEESDYIEAEINLESIYYPDWPENIDTYDKVVVSLLKEVVANSKKSFFDFEKFYFHHISELEFVVVS</sequence>
<reference evidence="1" key="1">
    <citation type="submission" date="2018-06" db="EMBL/GenBank/DDBJ databases">
        <authorList>
            <person name="Zhirakovskaya E."/>
        </authorList>
    </citation>
    <scope>NUCLEOTIDE SEQUENCE</scope>
</reference>
<organism evidence="1">
    <name type="scientific">hydrothermal vent metagenome</name>
    <dbReference type="NCBI Taxonomy" id="652676"/>
    <lineage>
        <taxon>unclassified sequences</taxon>
        <taxon>metagenomes</taxon>
        <taxon>ecological metagenomes</taxon>
    </lineage>
</organism>
<dbReference type="EMBL" id="UOFJ01000220">
    <property type="protein sequence ID" value="VAW66468.1"/>
    <property type="molecule type" value="Genomic_DNA"/>
</dbReference>
<accession>A0A3B0XDT6</accession>
<evidence type="ECO:0000313" key="1">
    <source>
        <dbReference type="EMBL" id="VAW66468.1"/>
    </source>
</evidence>
<gene>
    <name evidence="1" type="ORF">MNBD_GAMMA10-1248</name>
</gene>
<dbReference type="AlphaFoldDB" id="A0A3B0XDT6"/>
<proteinExistence type="predicted"/>